<dbReference type="SUPFAM" id="SSF82689">
    <property type="entry name" value="Mechanosensitive channel protein MscS (YggB), C-terminal domain"/>
    <property type="match status" value="1"/>
</dbReference>
<evidence type="ECO:0000313" key="11">
    <source>
        <dbReference type="EMBL" id="ACA58981.1"/>
    </source>
</evidence>
<feature type="domain" description="Mechanosensitive ion channel MscS" evidence="8">
    <location>
        <begin position="122"/>
        <end position="187"/>
    </location>
</feature>
<dbReference type="SUPFAM" id="SSF82861">
    <property type="entry name" value="Mechanosensitive channel protein MscS (YggB), transmembrane region"/>
    <property type="match status" value="1"/>
</dbReference>
<keyword evidence="4 7" id="KW-0812">Transmembrane</keyword>
<reference evidence="11 12" key="2">
    <citation type="journal article" date="2008" name="Science">
        <title>Environmental genomics reveals a single-species ecosystem deep within Earth.</title>
        <authorList>
            <person name="Chivian D."/>
            <person name="Brodie E.L."/>
            <person name="Alm E.J."/>
            <person name="Culley D.E."/>
            <person name="Dehal P.S."/>
            <person name="Desantis T.Z."/>
            <person name="Gihring T.M."/>
            <person name="Lapidus A."/>
            <person name="Lin L.H."/>
            <person name="Lowry S.R."/>
            <person name="Moser D.P."/>
            <person name="Richardson P.M."/>
            <person name="Southam G."/>
            <person name="Wanger G."/>
            <person name="Pratt L.M."/>
            <person name="Andersen G.L."/>
            <person name="Hazen T.C."/>
            <person name="Brockman F.J."/>
            <person name="Arkin A.P."/>
            <person name="Onstott T.C."/>
        </authorList>
    </citation>
    <scope>NUCLEOTIDE SEQUENCE [LARGE SCALE GENOMIC DNA]</scope>
    <source>
        <strain evidence="11 12">MP104C</strain>
    </source>
</reference>
<dbReference type="eggNOG" id="COG0668">
    <property type="taxonomic scope" value="Bacteria"/>
</dbReference>
<dbReference type="Gene3D" id="2.30.30.60">
    <property type="match status" value="1"/>
</dbReference>
<evidence type="ECO:0000256" key="7">
    <source>
        <dbReference type="SAM" id="Phobius"/>
    </source>
</evidence>
<dbReference type="OrthoDB" id="9809206at2"/>
<evidence type="ECO:0000259" key="9">
    <source>
        <dbReference type="Pfam" id="PF21082"/>
    </source>
</evidence>
<evidence type="ECO:0000256" key="5">
    <source>
        <dbReference type="ARBA" id="ARBA00022989"/>
    </source>
</evidence>
<evidence type="ECO:0000256" key="1">
    <source>
        <dbReference type="ARBA" id="ARBA00004651"/>
    </source>
</evidence>
<dbReference type="InterPro" id="IPR023408">
    <property type="entry name" value="MscS_beta-dom_sf"/>
</dbReference>
<dbReference type="FunFam" id="2.30.30.60:FF:000001">
    <property type="entry name" value="MscS Mechanosensitive ion channel"/>
    <property type="match status" value="1"/>
</dbReference>
<keyword evidence="6 7" id="KW-0472">Membrane</keyword>
<dbReference type="EMBL" id="CP000860">
    <property type="protein sequence ID" value="ACA58981.1"/>
    <property type="molecule type" value="Genomic_DNA"/>
</dbReference>
<feature type="transmembrane region" description="Helical" evidence="7">
    <location>
        <begin position="70"/>
        <end position="96"/>
    </location>
</feature>
<reference evidence="12" key="1">
    <citation type="submission" date="2007-10" db="EMBL/GenBank/DDBJ databases">
        <title>Complete sequence of chromosome of Desulforudis audaxviator MP104C.</title>
        <authorList>
            <person name="Copeland A."/>
            <person name="Lucas S."/>
            <person name="Lapidus A."/>
            <person name="Barry K."/>
            <person name="Glavina del Rio T."/>
            <person name="Dalin E."/>
            <person name="Tice H."/>
            <person name="Bruce D."/>
            <person name="Pitluck S."/>
            <person name="Lowry S.R."/>
            <person name="Larimer F."/>
            <person name="Land M.L."/>
            <person name="Hauser L."/>
            <person name="Kyrpides N."/>
            <person name="Ivanova N.N."/>
            <person name="Richardson P."/>
        </authorList>
    </citation>
    <scope>NUCLEOTIDE SEQUENCE [LARGE SCALE GENOMIC DNA]</scope>
    <source>
        <strain evidence="12">MP104C</strain>
    </source>
</reference>
<evidence type="ECO:0000313" key="12">
    <source>
        <dbReference type="Proteomes" id="UP000008544"/>
    </source>
</evidence>
<dbReference type="InterPro" id="IPR010920">
    <property type="entry name" value="LSM_dom_sf"/>
</dbReference>
<feature type="transmembrane region" description="Helical" evidence="7">
    <location>
        <begin position="102"/>
        <end position="124"/>
    </location>
</feature>
<evidence type="ECO:0000256" key="6">
    <source>
        <dbReference type="ARBA" id="ARBA00023136"/>
    </source>
</evidence>
<dbReference type="GO" id="GO:0005886">
    <property type="term" value="C:plasma membrane"/>
    <property type="evidence" value="ECO:0007669"/>
    <property type="project" value="UniProtKB-SubCell"/>
</dbReference>
<dbReference type="InterPro" id="IPR049142">
    <property type="entry name" value="MS_channel_1st"/>
</dbReference>
<protein>
    <submittedName>
        <fullName evidence="11">MscS Mechanosensitive ion channel</fullName>
    </submittedName>
</protein>
<keyword evidence="12" id="KW-1185">Reference proteome</keyword>
<dbReference type="STRING" id="477974.Daud_0435"/>
<dbReference type="FunFam" id="1.10.287.1260:FF:000005">
    <property type="entry name" value="Mechanosensitive ion channel family protein"/>
    <property type="match status" value="1"/>
</dbReference>
<organism evidence="11 12">
    <name type="scientific">Desulforudis audaxviator (strain MP104C)</name>
    <dbReference type="NCBI Taxonomy" id="477974"/>
    <lineage>
        <taxon>Bacteria</taxon>
        <taxon>Bacillati</taxon>
        <taxon>Bacillota</taxon>
        <taxon>Clostridia</taxon>
        <taxon>Thermoanaerobacterales</taxon>
        <taxon>Candidatus Desulforudaceae</taxon>
        <taxon>Candidatus Desulforudis</taxon>
    </lineage>
</organism>
<name>B1I222_DESAP</name>
<keyword evidence="5 7" id="KW-1133">Transmembrane helix</keyword>
<sequence length="288" mass="31706">MDGMTFFEQLNASVQTYLLDVAFWLRAAEVTARVLVIIVAAHLIVRLARKAIQKLLKQRDKGLVKVDERRLGTVSALLGNVVGYVVYFVMVLMILAQLGFNLGPVLAGAGIIGLAVGFGAQNLVRDVISGLFIILEDQYAVGDYVSIGNFTGTVQEVGLRVTRIKQWTGEVHFIPNGTITQVTNFSKENSAAVVDVGVAYGEKIDEVTRVLEALLARLRMETEDIVGEAKVMGVQALGDSGVVLRVMAECKPMTQFDVARKLRAMIKAEFDEKNIEIPYPRMVVYQRE</sequence>
<evidence type="ECO:0000259" key="8">
    <source>
        <dbReference type="Pfam" id="PF00924"/>
    </source>
</evidence>
<feature type="domain" description="Mechanosensitive ion channel transmembrane helices 2/3" evidence="10">
    <location>
        <begin position="84"/>
        <end position="121"/>
    </location>
</feature>
<evidence type="ECO:0000256" key="3">
    <source>
        <dbReference type="ARBA" id="ARBA00022475"/>
    </source>
</evidence>
<dbReference type="GO" id="GO:0008381">
    <property type="term" value="F:mechanosensitive monoatomic ion channel activity"/>
    <property type="evidence" value="ECO:0007669"/>
    <property type="project" value="InterPro"/>
</dbReference>
<evidence type="ECO:0000256" key="4">
    <source>
        <dbReference type="ARBA" id="ARBA00022692"/>
    </source>
</evidence>
<dbReference type="Pfam" id="PF00924">
    <property type="entry name" value="MS_channel_2nd"/>
    <property type="match status" value="1"/>
</dbReference>
<dbReference type="PANTHER" id="PTHR30460">
    <property type="entry name" value="MODERATE CONDUCTANCE MECHANOSENSITIVE CHANNEL YBIO"/>
    <property type="match status" value="1"/>
</dbReference>
<accession>B1I222</accession>
<dbReference type="RefSeq" id="WP_012301570.1">
    <property type="nucleotide sequence ID" value="NC_010424.1"/>
</dbReference>
<dbReference type="Gene3D" id="3.30.70.100">
    <property type="match status" value="1"/>
</dbReference>
<dbReference type="AlphaFoldDB" id="B1I222"/>
<dbReference type="InterPro" id="IPR011066">
    <property type="entry name" value="MscS_channel_C_sf"/>
</dbReference>
<evidence type="ECO:0000259" key="10">
    <source>
        <dbReference type="Pfam" id="PF21088"/>
    </source>
</evidence>
<dbReference type="KEGG" id="dau:Daud_0435"/>
<dbReference type="Pfam" id="PF21082">
    <property type="entry name" value="MS_channel_3rd"/>
    <property type="match status" value="1"/>
</dbReference>
<dbReference type="InterPro" id="IPR049278">
    <property type="entry name" value="MS_channel_C"/>
</dbReference>
<keyword evidence="3" id="KW-1003">Cell membrane</keyword>
<evidence type="ECO:0000256" key="2">
    <source>
        <dbReference type="ARBA" id="ARBA00008017"/>
    </source>
</evidence>
<dbReference type="SUPFAM" id="SSF50182">
    <property type="entry name" value="Sm-like ribonucleoproteins"/>
    <property type="match status" value="1"/>
</dbReference>
<dbReference type="HOGENOM" id="CLU_037945_8_2_9"/>
<feature type="domain" description="Mechanosensitive ion channel MscS C-terminal" evidence="9">
    <location>
        <begin position="193"/>
        <end position="277"/>
    </location>
</feature>
<comment type="similarity">
    <text evidence="2">Belongs to the MscS (TC 1.A.23) family.</text>
</comment>
<dbReference type="Gene3D" id="1.10.287.1260">
    <property type="match status" value="1"/>
</dbReference>
<dbReference type="PANTHER" id="PTHR30460:SF0">
    <property type="entry name" value="MODERATE CONDUCTANCE MECHANOSENSITIVE CHANNEL YBIO"/>
    <property type="match status" value="1"/>
</dbReference>
<dbReference type="Pfam" id="PF21088">
    <property type="entry name" value="MS_channel_1st"/>
    <property type="match status" value="1"/>
</dbReference>
<proteinExistence type="inferred from homology"/>
<dbReference type="Proteomes" id="UP000008544">
    <property type="component" value="Chromosome"/>
</dbReference>
<feature type="transmembrane region" description="Helical" evidence="7">
    <location>
        <begin position="30"/>
        <end position="49"/>
    </location>
</feature>
<dbReference type="InterPro" id="IPR011014">
    <property type="entry name" value="MscS_channel_TM-2"/>
</dbReference>
<comment type="subcellular location">
    <subcellularLocation>
        <location evidence="1">Cell membrane</location>
        <topology evidence="1">Multi-pass membrane protein</topology>
    </subcellularLocation>
</comment>
<gene>
    <name evidence="11" type="ordered locus">Daud_0435</name>
</gene>
<dbReference type="InterPro" id="IPR045276">
    <property type="entry name" value="YbiO_bact"/>
</dbReference>
<dbReference type="InterPro" id="IPR006685">
    <property type="entry name" value="MscS_channel_2nd"/>
</dbReference>